<evidence type="ECO:0000313" key="2">
    <source>
        <dbReference type="Proteomes" id="UP000019364"/>
    </source>
</evidence>
<dbReference type="Proteomes" id="UP000019364">
    <property type="component" value="Unassembled WGS sequence"/>
</dbReference>
<gene>
    <name evidence="1" type="ORF">JCM16418_4927</name>
</gene>
<accession>W7YU26</accession>
<sequence>MLEFLENVEQAIFAGGHPEAGGTGCWKNKLNDFKDEVNTKLEHFKFNSDLVYDFEFSIEDINEQLIHSINSFFRISGKDFKPAKVLVRDVFTIKKDALGSGDTLKSQLCSVSHTWFIDEEEYADLKPEMAAMKFRIFDDFINEFPLHQTIDIVGTLSVNEYMRYRPVKRLEENQPNFYRRLFYF</sequence>
<dbReference type="STRING" id="1236976.JCM16418_4927"/>
<comment type="caution">
    <text evidence="1">The sequence shown here is derived from an EMBL/GenBank/DDBJ whole genome shotgun (WGS) entry which is preliminary data.</text>
</comment>
<dbReference type="AlphaFoldDB" id="W7YU26"/>
<protein>
    <submittedName>
        <fullName evidence="1">Uncharacterized protein</fullName>
    </submittedName>
</protein>
<reference evidence="1 2" key="1">
    <citation type="journal article" date="2014" name="Genome Announc.">
        <title>Draft Genome Sequence of Paenibacillus pini JCM 16418T, Isolated from the Rhizosphere of Pine Tree.</title>
        <authorList>
            <person name="Yuki M."/>
            <person name="Oshima K."/>
            <person name="Suda W."/>
            <person name="Oshida Y."/>
            <person name="Kitamura K."/>
            <person name="Iida Y."/>
            <person name="Hattori M."/>
            <person name="Ohkuma M."/>
        </authorList>
    </citation>
    <scope>NUCLEOTIDE SEQUENCE [LARGE SCALE GENOMIC DNA]</scope>
    <source>
        <strain evidence="1 2">JCM 16418</strain>
    </source>
</reference>
<name>W7YU26_9BACL</name>
<organism evidence="1 2">
    <name type="scientific">Paenibacillus pini JCM 16418</name>
    <dbReference type="NCBI Taxonomy" id="1236976"/>
    <lineage>
        <taxon>Bacteria</taxon>
        <taxon>Bacillati</taxon>
        <taxon>Bacillota</taxon>
        <taxon>Bacilli</taxon>
        <taxon>Bacillales</taxon>
        <taxon>Paenibacillaceae</taxon>
        <taxon>Paenibacillus</taxon>
    </lineage>
</organism>
<keyword evidence="2" id="KW-1185">Reference proteome</keyword>
<evidence type="ECO:0000313" key="1">
    <source>
        <dbReference type="EMBL" id="GAF10708.1"/>
    </source>
</evidence>
<dbReference type="Gene3D" id="2.40.50.460">
    <property type="match status" value="1"/>
</dbReference>
<proteinExistence type="predicted"/>
<dbReference type="EMBL" id="BAVZ01000033">
    <property type="protein sequence ID" value="GAF10708.1"/>
    <property type="molecule type" value="Genomic_DNA"/>
</dbReference>